<dbReference type="InterPro" id="IPR011989">
    <property type="entry name" value="ARM-like"/>
</dbReference>
<keyword evidence="1" id="KW-1133">Transmembrane helix</keyword>
<keyword evidence="1" id="KW-0812">Transmembrane</keyword>
<keyword evidence="1" id="KW-0472">Membrane</keyword>
<protein>
    <recommendedName>
        <fullName evidence="4">HEAT repeat domain-containing protein</fullName>
    </recommendedName>
</protein>
<keyword evidence="3" id="KW-1185">Reference proteome</keyword>
<evidence type="ECO:0000313" key="2">
    <source>
        <dbReference type="EMBL" id="GAA4459982.1"/>
    </source>
</evidence>
<gene>
    <name evidence="2" type="ORF">GCM10023093_01870</name>
</gene>
<reference evidence="3" key="1">
    <citation type="journal article" date="2019" name="Int. J. Syst. Evol. Microbiol.">
        <title>The Global Catalogue of Microorganisms (GCM) 10K type strain sequencing project: providing services to taxonomists for standard genome sequencing and annotation.</title>
        <authorList>
            <consortium name="The Broad Institute Genomics Platform"/>
            <consortium name="The Broad Institute Genome Sequencing Center for Infectious Disease"/>
            <person name="Wu L."/>
            <person name="Ma J."/>
        </authorList>
    </citation>
    <scope>NUCLEOTIDE SEQUENCE [LARGE SCALE GENOMIC DNA]</scope>
    <source>
        <strain evidence="3">JCM 32105</strain>
    </source>
</reference>
<evidence type="ECO:0000313" key="3">
    <source>
        <dbReference type="Proteomes" id="UP001500067"/>
    </source>
</evidence>
<name>A0ABP8N4Y8_9BACT</name>
<dbReference type="InterPro" id="IPR016024">
    <property type="entry name" value="ARM-type_fold"/>
</dbReference>
<accession>A0ABP8N4Y8</accession>
<dbReference type="EMBL" id="BAABFA010000004">
    <property type="protein sequence ID" value="GAA4459982.1"/>
    <property type="molecule type" value="Genomic_DNA"/>
</dbReference>
<proteinExistence type="predicted"/>
<evidence type="ECO:0008006" key="4">
    <source>
        <dbReference type="Google" id="ProtNLM"/>
    </source>
</evidence>
<sequence>MISNETFFDLITPVRLYIGALFFASLTVIFVIMIYIRLYVKKRRFFAKQAMTSELNHWISEALLEETPVEIEVSPTLRHYLRKPIHRQYIADSLINVRKNISGAATGNIVRIYEQLGLKKDSLEKLRSMRWYRRSRGIYELYMMGQREAMDEIARYTNSRNEVVRNEAQTATVGFNGFAGLSFLTTLTHPLNAWQQLKLLEQLNKLDIEEMPHLPQWLTSSNAYVQLFALKLTDIYQQFAMYDLVIRCLSSPSEAIRRQATTTIRRITGTPPAILKELFAGETAANKRNILRQFAVIGSAEDVPFLQAQLQDPDDSIKLEASRAMARCEGWDTFEQMAVNNEVLTSIGKQVKYEMGL</sequence>
<comment type="caution">
    <text evidence="2">The sequence shown here is derived from an EMBL/GenBank/DDBJ whole genome shotgun (WGS) entry which is preliminary data.</text>
</comment>
<dbReference type="SUPFAM" id="SSF48371">
    <property type="entry name" value="ARM repeat"/>
    <property type="match status" value="1"/>
</dbReference>
<dbReference type="Gene3D" id="1.25.10.10">
    <property type="entry name" value="Leucine-rich Repeat Variant"/>
    <property type="match status" value="1"/>
</dbReference>
<organism evidence="2 3">
    <name type="scientific">Nemorincola caseinilytica</name>
    <dbReference type="NCBI Taxonomy" id="2054315"/>
    <lineage>
        <taxon>Bacteria</taxon>
        <taxon>Pseudomonadati</taxon>
        <taxon>Bacteroidota</taxon>
        <taxon>Chitinophagia</taxon>
        <taxon>Chitinophagales</taxon>
        <taxon>Chitinophagaceae</taxon>
        <taxon>Nemorincola</taxon>
    </lineage>
</organism>
<dbReference type="Proteomes" id="UP001500067">
    <property type="component" value="Unassembled WGS sequence"/>
</dbReference>
<feature type="transmembrane region" description="Helical" evidence="1">
    <location>
        <begin position="16"/>
        <end position="40"/>
    </location>
</feature>
<evidence type="ECO:0000256" key="1">
    <source>
        <dbReference type="SAM" id="Phobius"/>
    </source>
</evidence>